<proteinExistence type="predicted"/>
<organism evidence="1 2">
    <name type="scientific">Schistosoma margrebowiei</name>
    <dbReference type="NCBI Taxonomy" id="48269"/>
    <lineage>
        <taxon>Eukaryota</taxon>
        <taxon>Metazoa</taxon>
        <taxon>Spiralia</taxon>
        <taxon>Lophotrochozoa</taxon>
        <taxon>Platyhelminthes</taxon>
        <taxon>Trematoda</taxon>
        <taxon>Digenea</taxon>
        <taxon>Strigeidida</taxon>
        <taxon>Schistosomatoidea</taxon>
        <taxon>Schistosomatidae</taxon>
        <taxon>Schistosoma</taxon>
    </lineage>
</organism>
<dbReference type="Proteomes" id="UP000277204">
    <property type="component" value="Unassembled WGS sequence"/>
</dbReference>
<name>A0A183LDY8_9TREM</name>
<accession>A0A183LDY8</accession>
<evidence type="ECO:0000313" key="1">
    <source>
        <dbReference type="EMBL" id="VDO53613.1"/>
    </source>
</evidence>
<evidence type="ECO:0000313" key="2">
    <source>
        <dbReference type="Proteomes" id="UP000277204"/>
    </source>
</evidence>
<dbReference type="EMBL" id="UZAI01000492">
    <property type="protein sequence ID" value="VDO53613.1"/>
    <property type="molecule type" value="Genomic_DNA"/>
</dbReference>
<gene>
    <name evidence="1" type="ORF">SMRZ_LOCUS2013</name>
</gene>
<keyword evidence="2" id="KW-1185">Reference proteome</keyword>
<reference evidence="1 2" key="1">
    <citation type="submission" date="2018-11" db="EMBL/GenBank/DDBJ databases">
        <authorList>
            <consortium name="Pathogen Informatics"/>
        </authorList>
    </citation>
    <scope>NUCLEOTIDE SEQUENCE [LARGE SCALE GENOMIC DNA]</scope>
    <source>
        <strain evidence="1 2">Zambia</strain>
    </source>
</reference>
<protein>
    <submittedName>
        <fullName evidence="1">Uncharacterized protein</fullName>
    </submittedName>
</protein>
<sequence>MFISCKYAALALPIYAFISASDPPCSSMTLPKYVKVFSSSKSSPSIVIGSVHAVLYRRTLLFPLCILRPIAAEAAVTLFVFSYICCCVWDRRARSSAKSRSSNCILDVHCIPCFPSHVDVFMIHASAGMLSGPAALPLLICLMAMLISSIVGGPTLIGRSVGATSMLGGFSGAGRFKSSLKCSTHLFCCSSMLVITSPSLLFTGRSGLRRFPESFFVMSYSCLMFPSLAAFSAVFARSSTYLHSHPLSAFCARLDSINATPCVCGAVSTSWPEYNRSSPKVPLFNSCKFRNSACFECGDIGRIQSVCNTTVHLAVTNTKSCNSDSIKSSIYNDNLSLSTIAINSVESQSSSELNETQNSCETTVSNQSIYQISHVIYRIREWCDKLANVEITPHGQHLTWISPLTYQGTIDALKAVQHRERYCRNILVKVDTSESETTVTWASSWHTIN</sequence>
<dbReference type="AlphaFoldDB" id="A0A183LDY8"/>